<evidence type="ECO:0000313" key="2">
    <source>
        <dbReference type="Proteomes" id="UP000239549"/>
    </source>
</evidence>
<name>A0A2L2XEL8_9FIRM</name>
<accession>A0A2L2XEL8</accession>
<protein>
    <submittedName>
        <fullName evidence="1">Uncharacterized protein</fullName>
    </submittedName>
</protein>
<dbReference type="InterPro" id="IPR021804">
    <property type="entry name" value="DUF3375"/>
</dbReference>
<gene>
    <name evidence="1" type="ORF">DCCM_3795</name>
</gene>
<proteinExistence type="predicted"/>
<reference evidence="2" key="1">
    <citation type="submission" date="2018-02" db="EMBL/GenBank/DDBJ databases">
        <title>Genome sequence of Desulfocucumis palustris strain NAW-5.</title>
        <authorList>
            <person name="Watanabe M."/>
            <person name="Kojima H."/>
            <person name="Fukui M."/>
        </authorList>
    </citation>
    <scope>NUCLEOTIDE SEQUENCE [LARGE SCALE GENOMIC DNA]</scope>
    <source>
        <strain evidence="2">NAW-5</strain>
    </source>
</reference>
<dbReference type="Pfam" id="PF11855">
    <property type="entry name" value="DUF3375"/>
    <property type="match status" value="1"/>
</dbReference>
<comment type="caution">
    <text evidence="1">The sequence shown here is derived from an EMBL/GenBank/DDBJ whole genome shotgun (WGS) entry which is preliminary data.</text>
</comment>
<evidence type="ECO:0000313" key="1">
    <source>
        <dbReference type="EMBL" id="GBF34675.1"/>
    </source>
</evidence>
<dbReference type="AlphaFoldDB" id="A0A2L2XEL8"/>
<sequence>MKSVFGERDTIADSDQGKSFRAFWDFLMDPYRQDETPARYSCHP</sequence>
<organism evidence="1 2">
    <name type="scientific">Desulfocucumis palustris</name>
    <dbReference type="NCBI Taxonomy" id="1898651"/>
    <lineage>
        <taxon>Bacteria</taxon>
        <taxon>Bacillati</taxon>
        <taxon>Bacillota</taxon>
        <taxon>Clostridia</taxon>
        <taxon>Eubacteriales</taxon>
        <taxon>Desulfocucumaceae</taxon>
        <taxon>Desulfocucumis</taxon>
    </lineage>
</organism>
<dbReference type="Proteomes" id="UP000239549">
    <property type="component" value="Unassembled WGS sequence"/>
</dbReference>
<keyword evidence="2" id="KW-1185">Reference proteome</keyword>
<dbReference type="EMBL" id="BFAV01000150">
    <property type="protein sequence ID" value="GBF34675.1"/>
    <property type="molecule type" value="Genomic_DNA"/>
</dbReference>